<comment type="cofactor">
    <cofactor evidence="1">
        <name>FAD</name>
        <dbReference type="ChEBI" id="CHEBI:57692"/>
    </cofactor>
</comment>
<evidence type="ECO:0000256" key="4">
    <source>
        <dbReference type="ARBA" id="ARBA00023002"/>
    </source>
</evidence>
<dbReference type="InterPro" id="IPR050416">
    <property type="entry name" value="FAD-linked_Oxidoreductase"/>
</dbReference>
<dbReference type="AlphaFoldDB" id="A0A9P5XWY8"/>
<sequence length="86" mass="9010">QAIARWALNAQRPAKVVAFVKDSADVALAIKYARVNELPIAIRGGGHSPYGASSIRDGLVIDLSRYINGAVVDPVNKTIRVGGGAI</sequence>
<dbReference type="Gene3D" id="3.30.43.10">
    <property type="entry name" value="Uridine Diphospho-n-acetylenolpyruvylglucosamine Reductase, domain 2"/>
    <property type="match status" value="1"/>
</dbReference>
<dbReference type="Proteomes" id="UP000807353">
    <property type="component" value="Unassembled WGS sequence"/>
</dbReference>
<proteinExistence type="predicted"/>
<keyword evidence="4" id="KW-0560">Oxidoreductase</keyword>
<dbReference type="InterPro" id="IPR006094">
    <property type="entry name" value="Oxid_FAD_bind_N"/>
</dbReference>
<keyword evidence="3" id="KW-0274">FAD</keyword>
<protein>
    <recommendedName>
        <fullName evidence="5">FAD-binding PCMH-type domain-containing protein</fullName>
    </recommendedName>
</protein>
<feature type="non-terminal residue" evidence="6">
    <location>
        <position position="86"/>
    </location>
</feature>
<dbReference type="InterPro" id="IPR016167">
    <property type="entry name" value="FAD-bd_PCMH_sub1"/>
</dbReference>
<dbReference type="EMBL" id="MU150382">
    <property type="protein sequence ID" value="KAF9457220.1"/>
    <property type="molecule type" value="Genomic_DNA"/>
</dbReference>
<dbReference type="GO" id="GO:0016491">
    <property type="term" value="F:oxidoreductase activity"/>
    <property type="evidence" value="ECO:0007669"/>
    <property type="project" value="UniProtKB-KW"/>
</dbReference>
<dbReference type="PANTHER" id="PTHR42973:SF39">
    <property type="entry name" value="FAD-BINDING PCMH-TYPE DOMAIN-CONTAINING PROTEIN"/>
    <property type="match status" value="1"/>
</dbReference>
<accession>A0A9P5XWY8</accession>
<evidence type="ECO:0000256" key="3">
    <source>
        <dbReference type="ARBA" id="ARBA00022827"/>
    </source>
</evidence>
<keyword evidence="7" id="KW-1185">Reference proteome</keyword>
<keyword evidence="2" id="KW-0285">Flavoprotein</keyword>
<dbReference type="Pfam" id="PF01565">
    <property type="entry name" value="FAD_binding_4"/>
    <property type="match status" value="1"/>
</dbReference>
<dbReference type="PANTHER" id="PTHR42973">
    <property type="entry name" value="BINDING OXIDOREDUCTASE, PUTATIVE (AFU_ORTHOLOGUE AFUA_1G17690)-RELATED"/>
    <property type="match status" value="1"/>
</dbReference>
<dbReference type="InterPro" id="IPR036318">
    <property type="entry name" value="FAD-bd_PCMH-like_sf"/>
</dbReference>
<dbReference type="InterPro" id="IPR016166">
    <property type="entry name" value="FAD-bd_PCMH"/>
</dbReference>
<dbReference type="OrthoDB" id="415825at2759"/>
<evidence type="ECO:0000313" key="7">
    <source>
        <dbReference type="Proteomes" id="UP000807353"/>
    </source>
</evidence>
<name>A0A9P5XWY8_9AGAR</name>
<organism evidence="6 7">
    <name type="scientific">Collybia nuda</name>
    <dbReference type="NCBI Taxonomy" id="64659"/>
    <lineage>
        <taxon>Eukaryota</taxon>
        <taxon>Fungi</taxon>
        <taxon>Dikarya</taxon>
        <taxon>Basidiomycota</taxon>
        <taxon>Agaricomycotina</taxon>
        <taxon>Agaricomycetes</taxon>
        <taxon>Agaricomycetidae</taxon>
        <taxon>Agaricales</taxon>
        <taxon>Tricholomatineae</taxon>
        <taxon>Clitocybaceae</taxon>
        <taxon>Collybia</taxon>
    </lineage>
</organism>
<dbReference type="SUPFAM" id="SSF56176">
    <property type="entry name" value="FAD-binding/transporter-associated domain-like"/>
    <property type="match status" value="1"/>
</dbReference>
<evidence type="ECO:0000256" key="2">
    <source>
        <dbReference type="ARBA" id="ARBA00022630"/>
    </source>
</evidence>
<feature type="non-terminal residue" evidence="6">
    <location>
        <position position="1"/>
    </location>
</feature>
<reference evidence="6" key="1">
    <citation type="submission" date="2020-11" db="EMBL/GenBank/DDBJ databases">
        <authorList>
            <consortium name="DOE Joint Genome Institute"/>
            <person name="Ahrendt S."/>
            <person name="Riley R."/>
            <person name="Andreopoulos W."/>
            <person name="Labutti K."/>
            <person name="Pangilinan J."/>
            <person name="Ruiz-Duenas F.J."/>
            <person name="Barrasa J.M."/>
            <person name="Sanchez-Garcia M."/>
            <person name="Camarero S."/>
            <person name="Miyauchi S."/>
            <person name="Serrano A."/>
            <person name="Linde D."/>
            <person name="Babiker R."/>
            <person name="Drula E."/>
            <person name="Ayuso-Fernandez I."/>
            <person name="Pacheco R."/>
            <person name="Padilla G."/>
            <person name="Ferreira P."/>
            <person name="Barriuso J."/>
            <person name="Kellner H."/>
            <person name="Castanera R."/>
            <person name="Alfaro M."/>
            <person name="Ramirez L."/>
            <person name="Pisabarro A.G."/>
            <person name="Kuo A."/>
            <person name="Tritt A."/>
            <person name="Lipzen A."/>
            <person name="He G."/>
            <person name="Yan M."/>
            <person name="Ng V."/>
            <person name="Cullen D."/>
            <person name="Martin F."/>
            <person name="Rosso M.-N."/>
            <person name="Henrissat B."/>
            <person name="Hibbett D."/>
            <person name="Martinez A.T."/>
            <person name="Grigoriev I.V."/>
        </authorList>
    </citation>
    <scope>NUCLEOTIDE SEQUENCE</scope>
    <source>
        <strain evidence="6">CBS 247.69</strain>
    </source>
</reference>
<evidence type="ECO:0000313" key="6">
    <source>
        <dbReference type="EMBL" id="KAF9457220.1"/>
    </source>
</evidence>
<gene>
    <name evidence="6" type="ORF">BDZ94DRAFT_1139624</name>
</gene>
<dbReference type="PROSITE" id="PS51387">
    <property type="entry name" value="FAD_PCMH"/>
    <property type="match status" value="1"/>
</dbReference>
<feature type="domain" description="FAD-binding PCMH-type" evidence="5">
    <location>
        <begin position="9"/>
        <end position="86"/>
    </location>
</feature>
<evidence type="ECO:0000256" key="1">
    <source>
        <dbReference type="ARBA" id="ARBA00001974"/>
    </source>
</evidence>
<comment type="caution">
    <text evidence="6">The sequence shown here is derived from an EMBL/GenBank/DDBJ whole genome shotgun (WGS) entry which is preliminary data.</text>
</comment>
<dbReference type="GO" id="GO:0071949">
    <property type="term" value="F:FAD binding"/>
    <property type="evidence" value="ECO:0007669"/>
    <property type="project" value="InterPro"/>
</dbReference>
<evidence type="ECO:0000259" key="5">
    <source>
        <dbReference type="PROSITE" id="PS51387"/>
    </source>
</evidence>